<dbReference type="AlphaFoldDB" id="A0A9P4SB14"/>
<dbReference type="EMBL" id="MU006095">
    <property type="protein sequence ID" value="KAF2839363.1"/>
    <property type="molecule type" value="Genomic_DNA"/>
</dbReference>
<evidence type="ECO:0000256" key="3">
    <source>
        <dbReference type="ARBA" id="ARBA00023015"/>
    </source>
</evidence>
<feature type="compositionally biased region" description="Polar residues" evidence="6">
    <location>
        <begin position="66"/>
        <end position="81"/>
    </location>
</feature>
<evidence type="ECO:0000256" key="4">
    <source>
        <dbReference type="ARBA" id="ARBA00023163"/>
    </source>
</evidence>
<evidence type="ECO:0000256" key="1">
    <source>
        <dbReference type="ARBA" id="ARBA00004123"/>
    </source>
</evidence>
<dbReference type="GO" id="GO:0008270">
    <property type="term" value="F:zinc ion binding"/>
    <property type="evidence" value="ECO:0007669"/>
    <property type="project" value="InterPro"/>
</dbReference>
<keyword evidence="2" id="KW-0479">Metal-binding</keyword>
<dbReference type="Gene3D" id="4.10.240.10">
    <property type="entry name" value="Zn(2)-C6 fungal-type DNA-binding domain"/>
    <property type="match status" value="1"/>
</dbReference>
<dbReference type="CDD" id="cd00067">
    <property type="entry name" value="GAL4"/>
    <property type="match status" value="1"/>
</dbReference>
<evidence type="ECO:0000256" key="5">
    <source>
        <dbReference type="ARBA" id="ARBA00023242"/>
    </source>
</evidence>
<feature type="region of interest" description="Disordered" evidence="6">
    <location>
        <begin position="193"/>
        <end position="222"/>
    </location>
</feature>
<evidence type="ECO:0000313" key="9">
    <source>
        <dbReference type="Proteomes" id="UP000799429"/>
    </source>
</evidence>
<dbReference type="OrthoDB" id="5376052at2759"/>
<feature type="compositionally biased region" description="Acidic residues" evidence="6">
    <location>
        <begin position="96"/>
        <end position="106"/>
    </location>
</feature>
<protein>
    <recommendedName>
        <fullName evidence="7">Zn(2)-C6 fungal-type domain-containing protein</fullName>
    </recommendedName>
</protein>
<sequence length="911" mass="101639">MTNRRSREFQDGRNGKADLRTNILLDSALDIYRNTHCCIISEESNTSNSPPTSLASPASYAMNTQIQSPNGEFSRPGSKQTPFGAEQNEDSNPSGEDSEAGEENGDDNSRKRKRPMSVSCELCKQRKVRCDRGQPACGWCVRNKQLCEYKERKKPGLRAGYGKELEARLDRIDNVVQRHEALFAQIIGTSSNHAPQQFHQQQQQQQQHDPSIYPRRPSIHNPPHLARAETALFYERPSSFTSTAPLASEYGGIAPRSMAPTQQISATIQRTNGYGHSHQASGIQNYGMHIPLTSQFTHPNLAAVTSQHAYSTGFPPVTLQEAYSQLNNPLQPRNSSIGIPPPTPVTTVPDDELPPHGVLFKLTELFFKHIGPWCPILHMESFVDALFGPSASRDEADRILLHAIVATTLRFLHDPALDQVSRERYRSIAEQKVWYYSLKNTSVKSLQALVILAVDLVGSSNESPGRKILALIAKSIVELGLHTEMTSSSVSPKYVSIYTLRAVVLPEPQDWLEDESRRRLLWMTYVLDRYANLATSFEFSLDEKEIDRMLPCREELFSNNHQVETRWFKTPQRADYSTDRPENLGPFSYYIEIVGILSQIHQFHRKPVDIRMESDVEQWKAEYRRLDTMISAWVCELPTEYANIIDGSAGRTVEDCMLRAAYHTTVIRLHSSAAYATTRSAVFKASAGATARCLSAVSNLSELCSYVRSQPLLPRLGPHFAFSLWVAARVLLVDASTRAGQVSPSIDNFVDALKEMGAHWQVAARYATLLSRVLDEYRESNIAPILGQNGERVTPSSVKILADMRRTAFDLDLLISRQPQARGDAALASRDSAARRHGSFDLALADLFNEFNLPRLPESMRGYLGGVGVPDTRAEGSIGGGEAAGGQRVDEFSNIENYLADEKADWLGTLS</sequence>
<dbReference type="InterPro" id="IPR007219">
    <property type="entry name" value="XnlR_reg_dom"/>
</dbReference>
<dbReference type="PROSITE" id="PS50048">
    <property type="entry name" value="ZN2_CY6_FUNGAL_2"/>
    <property type="match status" value="1"/>
</dbReference>
<dbReference type="Proteomes" id="UP000799429">
    <property type="component" value="Unassembled WGS sequence"/>
</dbReference>
<name>A0A9P4SB14_9PEZI</name>
<dbReference type="Pfam" id="PF00172">
    <property type="entry name" value="Zn_clus"/>
    <property type="match status" value="1"/>
</dbReference>
<organism evidence="8 9">
    <name type="scientific">Patellaria atrata CBS 101060</name>
    <dbReference type="NCBI Taxonomy" id="1346257"/>
    <lineage>
        <taxon>Eukaryota</taxon>
        <taxon>Fungi</taxon>
        <taxon>Dikarya</taxon>
        <taxon>Ascomycota</taxon>
        <taxon>Pezizomycotina</taxon>
        <taxon>Dothideomycetes</taxon>
        <taxon>Dothideomycetes incertae sedis</taxon>
        <taxon>Patellariales</taxon>
        <taxon>Patellariaceae</taxon>
        <taxon>Patellaria</taxon>
    </lineage>
</organism>
<evidence type="ECO:0000256" key="6">
    <source>
        <dbReference type="SAM" id="MobiDB-lite"/>
    </source>
</evidence>
<keyword evidence="5" id="KW-0539">Nucleus</keyword>
<feature type="domain" description="Zn(2)-C6 fungal-type" evidence="7">
    <location>
        <begin position="119"/>
        <end position="149"/>
    </location>
</feature>
<proteinExistence type="predicted"/>
<dbReference type="GO" id="GO:0006351">
    <property type="term" value="P:DNA-templated transcription"/>
    <property type="evidence" value="ECO:0007669"/>
    <property type="project" value="InterPro"/>
</dbReference>
<dbReference type="GO" id="GO:0005634">
    <property type="term" value="C:nucleus"/>
    <property type="evidence" value="ECO:0007669"/>
    <property type="project" value="UniProtKB-SubCell"/>
</dbReference>
<gene>
    <name evidence="8" type="ORF">M501DRAFT_1031468</name>
</gene>
<dbReference type="InterPro" id="IPR036864">
    <property type="entry name" value="Zn2-C6_fun-type_DNA-bd_sf"/>
</dbReference>
<accession>A0A9P4SB14</accession>
<dbReference type="PANTHER" id="PTHR47338">
    <property type="entry name" value="ZN(II)2CYS6 TRANSCRIPTION FACTOR (EUROFUNG)-RELATED"/>
    <property type="match status" value="1"/>
</dbReference>
<feature type="compositionally biased region" description="Low complexity" evidence="6">
    <location>
        <begin position="196"/>
        <end position="208"/>
    </location>
</feature>
<keyword evidence="4" id="KW-0804">Transcription</keyword>
<feature type="region of interest" description="Disordered" evidence="6">
    <location>
        <begin position="66"/>
        <end position="116"/>
    </location>
</feature>
<dbReference type="PROSITE" id="PS00463">
    <property type="entry name" value="ZN2_CY6_FUNGAL_1"/>
    <property type="match status" value="1"/>
</dbReference>
<evidence type="ECO:0000256" key="2">
    <source>
        <dbReference type="ARBA" id="ARBA00022723"/>
    </source>
</evidence>
<comment type="caution">
    <text evidence="8">The sequence shown here is derived from an EMBL/GenBank/DDBJ whole genome shotgun (WGS) entry which is preliminary data.</text>
</comment>
<dbReference type="InterPro" id="IPR050815">
    <property type="entry name" value="TF_fung"/>
</dbReference>
<reference evidence="8" key="1">
    <citation type="journal article" date="2020" name="Stud. Mycol.">
        <title>101 Dothideomycetes genomes: a test case for predicting lifestyles and emergence of pathogens.</title>
        <authorList>
            <person name="Haridas S."/>
            <person name="Albert R."/>
            <person name="Binder M."/>
            <person name="Bloem J."/>
            <person name="Labutti K."/>
            <person name="Salamov A."/>
            <person name="Andreopoulos B."/>
            <person name="Baker S."/>
            <person name="Barry K."/>
            <person name="Bills G."/>
            <person name="Bluhm B."/>
            <person name="Cannon C."/>
            <person name="Castanera R."/>
            <person name="Culley D."/>
            <person name="Daum C."/>
            <person name="Ezra D."/>
            <person name="Gonzalez J."/>
            <person name="Henrissat B."/>
            <person name="Kuo A."/>
            <person name="Liang C."/>
            <person name="Lipzen A."/>
            <person name="Lutzoni F."/>
            <person name="Magnuson J."/>
            <person name="Mondo S."/>
            <person name="Nolan M."/>
            <person name="Ohm R."/>
            <person name="Pangilinan J."/>
            <person name="Park H.-J."/>
            <person name="Ramirez L."/>
            <person name="Alfaro M."/>
            <person name="Sun H."/>
            <person name="Tritt A."/>
            <person name="Yoshinaga Y."/>
            <person name="Zwiers L.-H."/>
            <person name="Turgeon B."/>
            <person name="Goodwin S."/>
            <person name="Spatafora J."/>
            <person name="Crous P."/>
            <person name="Grigoriev I."/>
        </authorList>
    </citation>
    <scope>NUCLEOTIDE SEQUENCE</scope>
    <source>
        <strain evidence="8">CBS 101060</strain>
    </source>
</reference>
<dbReference type="Pfam" id="PF04082">
    <property type="entry name" value="Fungal_trans"/>
    <property type="match status" value="1"/>
</dbReference>
<evidence type="ECO:0000313" key="8">
    <source>
        <dbReference type="EMBL" id="KAF2839363.1"/>
    </source>
</evidence>
<dbReference type="InterPro" id="IPR001138">
    <property type="entry name" value="Zn2Cys6_DnaBD"/>
</dbReference>
<keyword evidence="9" id="KW-1185">Reference proteome</keyword>
<dbReference type="SMART" id="SM00066">
    <property type="entry name" value="GAL4"/>
    <property type="match status" value="1"/>
</dbReference>
<evidence type="ECO:0000259" key="7">
    <source>
        <dbReference type="PROSITE" id="PS50048"/>
    </source>
</evidence>
<comment type="subcellular location">
    <subcellularLocation>
        <location evidence="1">Nucleus</location>
    </subcellularLocation>
</comment>
<dbReference type="PANTHER" id="PTHR47338:SF28">
    <property type="entry name" value="C6 TRANSCRIPTION FACTOR"/>
    <property type="match status" value="1"/>
</dbReference>
<keyword evidence="3" id="KW-0805">Transcription regulation</keyword>
<dbReference type="SUPFAM" id="SSF57701">
    <property type="entry name" value="Zn2/Cys6 DNA-binding domain"/>
    <property type="match status" value="1"/>
</dbReference>
<dbReference type="GO" id="GO:0003677">
    <property type="term" value="F:DNA binding"/>
    <property type="evidence" value="ECO:0007669"/>
    <property type="project" value="InterPro"/>
</dbReference>
<dbReference type="GO" id="GO:0000981">
    <property type="term" value="F:DNA-binding transcription factor activity, RNA polymerase II-specific"/>
    <property type="evidence" value="ECO:0007669"/>
    <property type="project" value="InterPro"/>
</dbReference>
<dbReference type="CDD" id="cd12148">
    <property type="entry name" value="fungal_TF_MHR"/>
    <property type="match status" value="1"/>
</dbReference>